<dbReference type="InterPro" id="IPR050361">
    <property type="entry name" value="MPP/UQCRC_Complex"/>
</dbReference>
<dbReference type="EMBL" id="CP001100">
    <property type="protein sequence ID" value="ACF14039.1"/>
    <property type="molecule type" value="Genomic_DNA"/>
</dbReference>
<dbReference type="eggNOG" id="COG0612">
    <property type="taxonomic scope" value="Bacteria"/>
</dbReference>
<dbReference type="PANTHER" id="PTHR11851">
    <property type="entry name" value="METALLOPROTEASE"/>
    <property type="match status" value="1"/>
</dbReference>
<dbReference type="HOGENOM" id="CLU_009902_6_1_10"/>
<dbReference type="InterPro" id="IPR007863">
    <property type="entry name" value="Peptidase_M16_C"/>
</dbReference>
<evidence type="ECO:0000259" key="3">
    <source>
        <dbReference type="Pfam" id="PF05193"/>
    </source>
</evidence>
<dbReference type="Gene3D" id="3.30.830.10">
    <property type="entry name" value="Metalloenzyme, LuxS/M16 peptidase-like"/>
    <property type="match status" value="2"/>
</dbReference>
<sequence length="458" mass="50633">MSNNTLFNRTKPPAPEPESPVQFPEWHETQLSNGLKVLIYEEHSIPTVLLKLITKTGSIHDNDLYQLAGFTYTLLTHGTTSRSATQIADEIDFYGATLSSSAGFDKGTVSLNMMTKYLDEGLDLMADVVLNPTFPESELEFVRAQALSRLKASYAEADHLASDAFNKSVYQSHPYGNPSAGTEASLQAIQTADVKAFYEKYAAPNNAFLIVAGDVRIDDIVEKLEARFGAWQPKPVEPVSYPTPSESNANKVTVVHKDGAVQSTIYVGHLGFKRNHPDYIAFSVMNMILGGYFGSRLNLNIREQKGFTYSIHSTLEGNKELGDFYVTVKVRNEVTREAIQEIMTELEKIRSEKVTEAELEAVKQYMTGMFVIRNESPAAIASRLLVTELYDLPKDYNQTYSQKVRAVTSDDVLAVAQKYLHPANAYIVLSGDAKAVAPSLSDFGEVSCLDAMGNKFEG</sequence>
<dbReference type="PANTHER" id="PTHR11851:SF224">
    <property type="entry name" value="PROCESSING PROTEASE"/>
    <property type="match status" value="1"/>
</dbReference>
<dbReference type="KEGG" id="cts:Ctha_1581"/>
<name>B3QSJ2_CHLT3</name>
<dbReference type="OrthoDB" id="9811314at2"/>
<evidence type="ECO:0000313" key="4">
    <source>
        <dbReference type="EMBL" id="ACF14039.1"/>
    </source>
</evidence>
<gene>
    <name evidence="4" type="ordered locus">Ctha_1581</name>
</gene>
<dbReference type="InterPro" id="IPR011249">
    <property type="entry name" value="Metalloenz_LuxS/M16"/>
</dbReference>
<dbReference type="InterPro" id="IPR011765">
    <property type="entry name" value="Pept_M16_N"/>
</dbReference>
<protein>
    <submittedName>
        <fullName evidence="4">Peptidase M16 domain protein</fullName>
    </submittedName>
</protein>
<feature type="domain" description="Peptidase M16 C-terminal" evidence="3">
    <location>
        <begin position="189"/>
        <end position="364"/>
    </location>
</feature>
<feature type="domain" description="Peptidase M16 N-terminal" evidence="2">
    <location>
        <begin position="37"/>
        <end position="182"/>
    </location>
</feature>
<dbReference type="Proteomes" id="UP000001208">
    <property type="component" value="Chromosome"/>
</dbReference>
<evidence type="ECO:0000256" key="1">
    <source>
        <dbReference type="SAM" id="MobiDB-lite"/>
    </source>
</evidence>
<feature type="region of interest" description="Disordered" evidence="1">
    <location>
        <begin position="1"/>
        <end position="23"/>
    </location>
</feature>
<proteinExistence type="predicted"/>
<reference evidence="4 5" key="1">
    <citation type="submission" date="2008-06" db="EMBL/GenBank/DDBJ databases">
        <title>Complete sequence of Chloroherpeton thalassium ATCC 35110.</title>
        <authorList>
            <consortium name="US DOE Joint Genome Institute"/>
            <person name="Lucas S."/>
            <person name="Copeland A."/>
            <person name="Lapidus A."/>
            <person name="Glavina del Rio T."/>
            <person name="Dalin E."/>
            <person name="Tice H."/>
            <person name="Bruce D."/>
            <person name="Goodwin L."/>
            <person name="Pitluck S."/>
            <person name="Schmutz J."/>
            <person name="Larimer F."/>
            <person name="Land M."/>
            <person name="Hauser L."/>
            <person name="Kyrpides N."/>
            <person name="Mikhailova N."/>
            <person name="Liu Z."/>
            <person name="Li T."/>
            <person name="Zhao F."/>
            <person name="Overmann J."/>
            <person name="Bryant D.A."/>
            <person name="Richardson P."/>
        </authorList>
    </citation>
    <scope>NUCLEOTIDE SEQUENCE [LARGE SCALE GENOMIC DNA]</scope>
    <source>
        <strain evidence="5">ATCC 35110 / GB-78</strain>
    </source>
</reference>
<dbReference type="GO" id="GO:0046872">
    <property type="term" value="F:metal ion binding"/>
    <property type="evidence" value="ECO:0007669"/>
    <property type="project" value="InterPro"/>
</dbReference>
<dbReference type="AlphaFoldDB" id="B3QSJ2"/>
<accession>B3QSJ2</accession>
<dbReference type="STRING" id="517418.Ctha_1581"/>
<evidence type="ECO:0000259" key="2">
    <source>
        <dbReference type="Pfam" id="PF00675"/>
    </source>
</evidence>
<dbReference type="Pfam" id="PF00675">
    <property type="entry name" value="Peptidase_M16"/>
    <property type="match status" value="1"/>
</dbReference>
<organism evidence="4 5">
    <name type="scientific">Chloroherpeton thalassium (strain ATCC 35110 / GB-78)</name>
    <dbReference type="NCBI Taxonomy" id="517418"/>
    <lineage>
        <taxon>Bacteria</taxon>
        <taxon>Pseudomonadati</taxon>
        <taxon>Chlorobiota</taxon>
        <taxon>Chlorobiia</taxon>
        <taxon>Chlorobiales</taxon>
        <taxon>Chloroherpetonaceae</taxon>
        <taxon>Chloroherpeton</taxon>
    </lineage>
</organism>
<dbReference type="Pfam" id="PF05193">
    <property type="entry name" value="Peptidase_M16_C"/>
    <property type="match status" value="1"/>
</dbReference>
<dbReference type="SUPFAM" id="SSF63411">
    <property type="entry name" value="LuxS/MPP-like metallohydrolase"/>
    <property type="match status" value="2"/>
</dbReference>
<keyword evidence="5" id="KW-1185">Reference proteome</keyword>
<evidence type="ECO:0000313" key="5">
    <source>
        <dbReference type="Proteomes" id="UP000001208"/>
    </source>
</evidence>